<keyword evidence="3" id="KW-1185">Reference proteome</keyword>
<comment type="caution">
    <text evidence="2">The sequence shown here is derived from an EMBL/GenBank/DDBJ whole genome shotgun (WGS) entry which is preliminary data.</text>
</comment>
<dbReference type="GO" id="GO:0016787">
    <property type="term" value="F:hydrolase activity"/>
    <property type="evidence" value="ECO:0007669"/>
    <property type="project" value="UniProtKB-KW"/>
</dbReference>
<name>A0ABQ3AV97_9GAMM</name>
<accession>A0ABQ3AV97</accession>
<dbReference type="EMBL" id="BMXV01000002">
    <property type="protein sequence ID" value="GGY65245.1"/>
    <property type="molecule type" value="Genomic_DNA"/>
</dbReference>
<dbReference type="SUPFAM" id="SSF53474">
    <property type="entry name" value="alpha/beta-Hydrolases"/>
    <property type="match status" value="1"/>
</dbReference>
<keyword evidence="1" id="KW-0732">Signal</keyword>
<proteinExistence type="predicted"/>
<reference evidence="3" key="1">
    <citation type="journal article" date="2019" name="Int. J. Syst. Evol. Microbiol.">
        <title>The Global Catalogue of Microorganisms (GCM) 10K type strain sequencing project: providing services to taxonomists for standard genome sequencing and annotation.</title>
        <authorList>
            <consortium name="The Broad Institute Genomics Platform"/>
            <consortium name="The Broad Institute Genome Sequencing Center for Infectious Disease"/>
            <person name="Wu L."/>
            <person name="Ma J."/>
        </authorList>
    </citation>
    <scope>NUCLEOTIDE SEQUENCE [LARGE SCALE GENOMIC DNA]</scope>
    <source>
        <strain evidence="3">KCTC 22280</strain>
    </source>
</reference>
<evidence type="ECO:0000313" key="2">
    <source>
        <dbReference type="EMBL" id="GGY65245.1"/>
    </source>
</evidence>
<feature type="signal peptide" evidence="1">
    <location>
        <begin position="1"/>
        <end position="25"/>
    </location>
</feature>
<evidence type="ECO:0000256" key="1">
    <source>
        <dbReference type="SAM" id="SignalP"/>
    </source>
</evidence>
<evidence type="ECO:0000313" key="3">
    <source>
        <dbReference type="Proteomes" id="UP000601597"/>
    </source>
</evidence>
<dbReference type="InterPro" id="IPR029058">
    <property type="entry name" value="AB_hydrolase_fold"/>
</dbReference>
<protein>
    <submittedName>
        <fullName evidence="2">Alpha/beta hydrolase</fullName>
    </submittedName>
</protein>
<gene>
    <name evidence="2" type="ORF">GCM10007071_09990</name>
</gene>
<dbReference type="Proteomes" id="UP000601597">
    <property type="component" value="Unassembled WGS sequence"/>
</dbReference>
<keyword evidence="2" id="KW-0378">Hydrolase</keyword>
<feature type="chain" id="PRO_5047438646" evidence="1">
    <location>
        <begin position="26"/>
        <end position="487"/>
    </location>
</feature>
<sequence>MGYNKHVLALACAAAVGLASPVLQAKNANDNQGKGIGWGVNKDLVRDHDSREFTVAEDLSFDAQPGASAYSGTYEGVQGPAVYAAEIPDGWDGDGLVMYTHGYRGEGETLGVSVPDLAWRATVLAAGYAWAASSYSANYYDVRAGIEDTNKLALEVMDYIEADFDTGYLAPDQILISGYSLGGHTAAAAVDRENMERTAYPVNYEGALPFCQAEQNQFQWLGDYTRVIQELSGFGDTPPEEYQDTLPSMLVALFETDGGGNITWEPANQNGERAKQIAMDLTGGERPIFFDHGFPNPGLQYAVLGTGGREGDINGILARNYYDNTDRVYRWTDGPRFTGQERAFTAKVGRFQADLGVNPLQDDGVRWLPLVQGDFDVPVLTMHTLGDFYVPFVHQQLYREGAIENGAEDLLVQRAIRAPSHCDFTASEISTALVDWLSWVNEGEAAKPDGDEVLDPAVVADPEYGCKFTVNDGTQGRAALGLPPCGS</sequence>
<dbReference type="Gene3D" id="3.40.50.1820">
    <property type="entry name" value="alpha/beta hydrolase"/>
    <property type="match status" value="1"/>
</dbReference>
<organism evidence="2 3">
    <name type="scientific">Marinobacter zhanjiangensis</name>
    <dbReference type="NCBI Taxonomy" id="578215"/>
    <lineage>
        <taxon>Bacteria</taxon>
        <taxon>Pseudomonadati</taxon>
        <taxon>Pseudomonadota</taxon>
        <taxon>Gammaproteobacteria</taxon>
        <taxon>Pseudomonadales</taxon>
        <taxon>Marinobacteraceae</taxon>
        <taxon>Marinobacter</taxon>
    </lineage>
</organism>
<dbReference type="RefSeq" id="WP_189573727.1">
    <property type="nucleotide sequence ID" value="NZ_BMXV01000002.1"/>
</dbReference>